<protein>
    <submittedName>
        <fullName evidence="3">Short-chain dehydrogenase/reductase SDR</fullName>
    </submittedName>
</protein>
<evidence type="ECO:0000256" key="1">
    <source>
        <dbReference type="ARBA" id="ARBA00023002"/>
    </source>
</evidence>
<dbReference type="Proteomes" id="UP000002008">
    <property type="component" value="Chromosome"/>
</dbReference>
<name>A9WHG4_CHLAA</name>
<accession>A9WHG4</accession>
<keyword evidence="4" id="KW-1185">Reference proteome</keyword>
<comment type="similarity">
    <text evidence="2">Belongs to the short-chain dehydrogenases/reductases (SDR) family.</text>
</comment>
<dbReference type="eggNOG" id="COG1028">
    <property type="taxonomic scope" value="Bacteria"/>
</dbReference>
<keyword evidence="1" id="KW-0560">Oxidoreductase</keyword>
<dbReference type="SUPFAM" id="SSF51735">
    <property type="entry name" value="NAD(P)-binding Rossmann-fold domains"/>
    <property type="match status" value="1"/>
</dbReference>
<dbReference type="GO" id="GO:0016491">
    <property type="term" value="F:oxidoreductase activity"/>
    <property type="evidence" value="ECO:0007669"/>
    <property type="project" value="UniProtKB-KW"/>
</dbReference>
<dbReference type="HOGENOM" id="CLU_010194_44_5_0"/>
<dbReference type="PANTHER" id="PTHR43157">
    <property type="entry name" value="PHOSPHATIDYLINOSITOL-GLYCAN BIOSYNTHESIS CLASS F PROTEIN-RELATED"/>
    <property type="match status" value="1"/>
</dbReference>
<dbReference type="PRINTS" id="PR00080">
    <property type="entry name" value="SDRFAMILY"/>
</dbReference>
<evidence type="ECO:0000313" key="4">
    <source>
        <dbReference type="Proteomes" id="UP000002008"/>
    </source>
</evidence>
<dbReference type="EMBL" id="CP000909">
    <property type="protein sequence ID" value="ABY36290.1"/>
    <property type="molecule type" value="Genomic_DNA"/>
</dbReference>
<dbReference type="CDD" id="cd05327">
    <property type="entry name" value="retinol-DH_like_SDR_c_like"/>
    <property type="match status" value="1"/>
</dbReference>
<dbReference type="InterPro" id="IPR002347">
    <property type="entry name" value="SDR_fam"/>
</dbReference>
<dbReference type="PANTHER" id="PTHR43157:SF31">
    <property type="entry name" value="PHOSPHATIDYLINOSITOL-GLYCAN BIOSYNTHESIS CLASS F PROTEIN"/>
    <property type="match status" value="1"/>
</dbReference>
<sequence length="292" mass="31354">MRQVTMEQIMQGKTVIVTGANSGIGYVTARELAAMGARVIMVCRSQSKGEAARQRIMQEAKGAPEPELVLADFASLASVRRAAGDILERCPRIDVLVNNAGLFVSEPLASADGYEMTFAVNHLAPFLLTNLLLERIIASAPARIINVSSFAHVAGRIAIPQIASPQRPNIAQAYSDSKLCNILFTNELARRLQGSGVTANSLHPGAVATNFAADSRGLFAFFFRLARPFMLSPEHGAATSIYLASSPEVAEISGQYFVRKKPVKPSAAAQGAALAKRLWEFSEQLVREKVAA</sequence>
<evidence type="ECO:0000256" key="2">
    <source>
        <dbReference type="RuleBase" id="RU000363"/>
    </source>
</evidence>
<dbReference type="Gene3D" id="3.40.50.720">
    <property type="entry name" value="NAD(P)-binding Rossmann-like Domain"/>
    <property type="match status" value="1"/>
</dbReference>
<dbReference type="KEGG" id="cau:Caur_3091"/>
<reference evidence="4" key="1">
    <citation type="journal article" date="2011" name="BMC Genomics">
        <title>Complete genome sequence of the filamentous anoxygenic phototrophic bacterium Chloroflexus aurantiacus.</title>
        <authorList>
            <person name="Tang K.H."/>
            <person name="Barry K."/>
            <person name="Chertkov O."/>
            <person name="Dalin E."/>
            <person name="Han C.S."/>
            <person name="Hauser L.J."/>
            <person name="Honchak B.M."/>
            <person name="Karbach L.E."/>
            <person name="Land M.L."/>
            <person name="Lapidus A."/>
            <person name="Larimer F.W."/>
            <person name="Mikhailova N."/>
            <person name="Pitluck S."/>
            <person name="Pierson B.K."/>
            <person name="Blankenship R.E."/>
        </authorList>
    </citation>
    <scope>NUCLEOTIDE SEQUENCE [LARGE SCALE GENOMIC DNA]</scope>
    <source>
        <strain evidence="4">ATCC 29366 / DSM 635 / J-10-fl</strain>
    </source>
</reference>
<evidence type="ECO:0000313" key="3">
    <source>
        <dbReference type="EMBL" id="ABY36290.1"/>
    </source>
</evidence>
<gene>
    <name evidence="3" type="ordered locus">Caur_3091</name>
</gene>
<dbReference type="PATRIC" id="fig|324602.8.peg.3495"/>
<dbReference type="InterPro" id="IPR036291">
    <property type="entry name" value="NAD(P)-bd_dom_sf"/>
</dbReference>
<dbReference type="PRINTS" id="PR00081">
    <property type="entry name" value="GDHRDH"/>
</dbReference>
<proteinExistence type="inferred from homology"/>
<organism evidence="3 4">
    <name type="scientific">Chloroflexus aurantiacus (strain ATCC 29366 / DSM 635 / J-10-fl)</name>
    <dbReference type="NCBI Taxonomy" id="324602"/>
    <lineage>
        <taxon>Bacteria</taxon>
        <taxon>Bacillati</taxon>
        <taxon>Chloroflexota</taxon>
        <taxon>Chloroflexia</taxon>
        <taxon>Chloroflexales</taxon>
        <taxon>Chloroflexineae</taxon>
        <taxon>Chloroflexaceae</taxon>
        <taxon>Chloroflexus</taxon>
    </lineage>
</organism>
<dbReference type="EnsemblBacteria" id="ABY36290">
    <property type="protein sequence ID" value="ABY36290"/>
    <property type="gene ID" value="Caur_3091"/>
</dbReference>
<dbReference type="AlphaFoldDB" id="A9WHG4"/>
<dbReference type="STRING" id="324602.Caur_3091"/>
<dbReference type="InParanoid" id="A9WHG4"/>
<dbReference type="Pfam" id="PF00106">
    <property type="entry name" value="adh_short"/>
    <property type="match status" value="1"/>
</dbReference>